<feature type="transmembrane region" description="Helical" evidence="1">
    <location>
        <begin position="469"/>
        <end position="491"/>
    </location>
</feature>
<protein>
    <submittedName>
        <fullName evidence="2">Variable surface protein</fullName>
    </submittedName>
</protein>
<keyword evidence="1" id="KW-0472">Membrane</keyword>
<keyword evidence="1" id="KW-1133">Transmembrane helix</keyword>
<dbReference type="OrthoDB" id="379802at2759"/>
<reference evidence="3" key="1">
    <citation type="submission" date="2017-04" db="EMBL/GenBank/DDBJ databases">
        <title>Plasmodium gonderi genome.</title>
        <authorList>
            <person name="Arisue N."/>
            <person name="Honma H."/>
            <person name="Kawai S."/>
            <person name="Tougan T."/>
            <person name="Tanabe K."/>
            <person name="Horii T."/>
        </authorList>
    </citation>
    <scope>NUCLEOTIDE SEQUENCE [LARGE SCALE GENOMIC DNA]</scope>
    <source>
        <strain evidence="3">ATCC 30045</strain>
    </source>
</reference>
<dbReference type="InterPro" id="IPR008780">
    <property type="entry name" value="Plasmodium_Vir"/>
</dbReference>
<dbReference type="Pfam" id="PF05795">
    <property type="entry name" value="Plasmodium_Vir"/>
    <property type="match status" value="2"/>
</dbReference>
<evidence type="ECO:0000313" key="2">
    <source>
        <dbReference type="EMBL" id="GAW79408.1"/>
    </source>
</evidence>
<keyword evidence="3" id="KW-1185">Reference proteome</keyword>
<comment type="caution">
    <text evidence="2">The sequence shown here is derived from an EMBL/GenBank/DDBJ whole genome shotgun (WGS) entry which is preliminary data.</text>
</comment>
<dbReference type="RefSeq" id="XP_028541997.1">
    <property type="nucleotide sequence ID" value="XM_028686196.1"/>
</dbReference>
<organism evidence="2 3">
    <name type="scientific">Plasmodium gonderi</name>
    <dbReference type="NCBI Taxonomy" id="77519"/>
    <lineage>
        <taxon>Eukaryota</taxon>
        <taxon>Sar</taxon>
        <taxon>Alveolata</taxon>
        <taxon>Apicomplexa</taxon>
        <taxon>Aconoidasida</taxon>
        <taxon>Haemosporida</taxon>
        <taxon>Plasmodiidae</taxon>
        <taxon>Plasmodium</taxon>
        <taxon>Plasmodium (Plasmodium)</taxon>
    </lineage>
</organism>
<dbReference type="OMA" id="DEECCCH"/>
<sequence length="553" mass="65034">MTTTQSNNRWVCFNYFINLLLKNYFDDEVLNGLTSDRIYVDFNSDENISNYGKFIDNARITNKCPEFDTICKKFARNLDNILFKKHEEKTMNYCILLKYWMYNEIKKKCKNDYKDIELIPFVEKLKNMQYNVKNGEEIKFECYDNYDDYMGNWEEEKDLYEYFINFDGISKNIKTRGNENKYNDFLNHIKVLYKRKKDEECCCHVNYHHLCDHYFNCDSKYDPGELLSILKNGAAKPHEELLSKNGSDAHLKTNGKCRPVSGKSEAENKDVLRKVPIGYNKSRRKYITRIMNPKCIVNYVAKDSGYALVSCYSFNKGHPNVEHIFRPVEEEDKILSSESEEKGKFITKKLKTFVGIPPYLQGYRELGKFINDKSQESNRRYEFGRKVAYEFSGIGKKQNWAEIDDTITCPYTIIKDEKRECVAEDKLKEIKIFEDDEGKNSSTAVSITNIPHKATSEDSEQAYDIYKTGVFRVATLSVLLIGIIFVFFVYYKFTPFGKWISNKMSKKKNIKEEMNMDFKKSAPKRYKQKSSNNPIRPINKVPPKKKVHIAYQV</sequence>
<gene>
    <name evidence="2" type="ORF">PGO_040070</name>
</gene>
<dbReference type="AlphaFoldDB" id="A0A1Y1JCK8"/>
<accession>A0A1Y1JCK8</accession>
<dbReference type="Proteomes" id="UP000195521">
    <property type="component" value="Unassembled WGS sequence"/>
</dbReference>
<name>A0A1Y1JCK8_PLAGO</name>
<proteinExistence type="predicted"/>
<dbReference type="GeneID" id="39746119"/>
<dbReference type="EMBL" id="BDQF01000004">
    <property type="protein sequence ID" value="GAW79408.1"/>
    <property type="molecule type" value="Genomic_DNA"/>
</dbReference>
<evidence type="ECO:0000256" key="1">
    <source>
        <dbReference type="SAM" id="Phobius"/>
    </source>
</evidence>
<keyword evidence="1" id="KW-0812">Transmembrane</keyword>
<evidence type="ECO:0000313" key="3">
    <source>
        <dbReference type="Proteomes" id="UP000195521"/>
    </source>
</evidence>